<evidence type="ECO:0000313" key="2">
    <source>
        <dbReference type="EMBL" id="KAI1715376.1"/>
    </source>
</evidence>
<feature type="transmembrane region" description="Helical" evidence="1">
    <location>
        <begin position="54"/>
        <end position="82"/>
    </location>
</feature>
<comment type="caution">
    <text evidence="2">The sequence shown here is derived from an EMBL/GenBank/DDBJ whole genome shotgun (WGS) entry which is preliminary data.</text>
</comment>
<gene>
    <name evidence="2" type="ORF">DdX_07685</name>
</gene>
<sequence>MISNGKNGLYGIFLLSTSNIFTKCNAWYWGGAYYTTTPKTWEEYRLVGYDWGDFHVFAVIFFSFLIGVLLIGGLGAALYFVIGKPFFNRFRDQVRLVKTGRSAETKFPAMKPKPQPEYSNIAVRLPSGASNMYGRSQDQEPIIRSYPDQPTFRPSSQLGRLSSLERPTYFTPTPEKSLAPVREEIEEYRIVREESVLSALESEGHAGFAAKSPSVDGAGGPLRVVRATTATHTHKTLQRPNTYI</sequence>
<keyword evidence="1" id="KW-1133">Transmembrane helix</keyword>
<feature type="transmembrane region" description="Helical" evidence="1">
    <location>
        <begin position="12"/>
        <end position="34"/>
    </location>
</feature>
<keyword evidence="3" id="KW-1185">Reference proteome</keyword>
<keyword evidence="1" id="KW-0472">Membrane</keyword>
<dbReference type="AlphaFoldDB" id="A0AAD4N3F2"/>
<dbReference type="Proteomes" id="UP001201812">
    <property type="component" value="Unassembled WGS sequence"/>
</dbReference>
<name>A0AAD4N3F2_9BILA</name>
<keyword evidence="1" id="KW-0812">Transmembrane</keyword>
<evidence type="ECO:0000256" key="1">
    <source>
        <dbReference type="SAM" id="Phobius"/>
    </source>
</evidence>
<protein>
    <submittedName>
        <fullName evidence="2">Uncharacterized protein</fullName>
    </submittedName>
</protein>
<accession>A0AAD4N3F2</accession>
<dbReference type="EMBL" id="JAKKPZ010000011">
    <property type="protein sequence ID" value="KAI1715376.1"/>
    <property type="molecule type" value="Genomic_DNA"/>
</dbReference>
<organism evidence="2 3">
    <name type="scientific">Ditylenchus destructor</name>
    <dbReference type="NCBI Taxonomy" id="166010"/>
    <lineage>
        <taxon>Eukaryota</taxon>
        <taxon>Metazoa</taxon>
        <taxon>Ecdysozoa</taxon>
        <taxon>Nematoda</taxon>
        <taxon>Chromadorea</taxon>
        <taxon>Rhabditida</taxon>
        <taxon>Tylenchina</taxon>
        <taxon>Tylenchomorpha</taxon>
        <taxon>Sphaerularioidea</taxon>
        <taxon>Anguinidae</taxon>
        <taxon>Anguininae</taxon>
        <taxon>Ditylenchus</taxon>
    </lineage>
</organism>
<evidence type="ECO:0000313" key="3">
    <source>
        <dbReference type="Proteomes" id="UP001201812"/>
    </source>
</evidence>
<reference evidence="2" key="1">
    <citation type="submission" date="2022-01" db="EMBL/GenBank/DDBJ databases">
        <title>Genome Sequence Resource for Two Populations of Ditylenchus destructor, the Migratory Endoparasitic Phytonematode.</title>
        <authorList>
            <person name="Zhang H."/>
            <person name="Lin R."/>
            <person name="Xie B."/>
        </authorList>
    </citation>
    <scope>NUCLEOTIDE SEQUENCE</scope>
    <source>
        <strain evidence="2">BazhouSP</strain>
    </source>
</reference>
<proteinExistence type="predicted"/>